<comment type="similarity">
    <text evidence="1">Belongs to the Skp family.</text>
</comment>
<dbReference type="RefSeq" id="WP_315723092.1">
    <property type="nucleotide sequence ID" value="NZ_JAVUPU010000001.1"/>
</dbReference>
<name>A0ABU3Q2S0_9SPHN</name>
<dbReference type="SMART" id="SM00935">
    <property type="entry name" value="OmpH"/>
    <property type="match status" value="1"/>
</dbReference>
<gene>
    <name evidence="4" type="ORF">RQX22_01810</name>
</gene>
<evidence type="ECO:0000256" key="3">
    <source>
        <dbReference type="SAM" id="SignalP"/>
    </source>
</evidence>
<keyword evidence="5" id="KW-1185">Reference proteome</keyword>
<feature type="signal peptide" evidence="3">
    <location>
        <begin position="1"/>
        <end position="23"/>
    </location>
</feature>
<keyword evidence="2 3" id="KW-0732">Signal</keyword>
<dbReference type="InterPro" id="IPR024930">
    <property type="entry name" value="Skp_dom_sf"/>
</dbReference>
<dbReference type="SUPFAM" id="SSF111384">
    <property type="entry name" value="OmpH-like"/>
    <property type="match status" value="1"/>
</dbReference>
<organism evidence="4 5">
    <name type="scientific">Sphingosinicella rhizophila</name>
    <dbReference type="NCBI Taxonomy" id="3050082"/>
    <lineage>
        <taxon>Bacteria</taxon>
        <taxon>Pseudomonadati</taxon>
        <taxon>Pseudomonadota</taxon>
        <taxon>Alphaproteobacteria</taxon>
        <taxon>Sphingomonadales</taxon>
        <taxon>Sphingosinicellaceae</taxon>
        <taxon>Sphingosinicella</taxon>
    </lineage>
</organism>
<sequence>MNKYAIGAAVAALSVGLPAAASAQQADPAKVVVVDTQRIYGECTVCKTAQAQLQTQVTQLQQRAQQLGQPIQTEMQSIQQAAQAAQAQQGQARTTAETALQQRMAALQTRQNTANQELQGREQALRRNQAFVLQQINEKLNPVIVQVMQRRGANLAIDRGDTLAIAPAIDVTNDVLAALNQQLTTINVNAPAPAAAAPQQQPPGR</sequence>
<feature type="chain" id="PRO_5047337121" evidence="3">
    <location>
        <begin position="24"/>
        <end position="205"/>
    </location>
</feature>
<comment type="caution">
    <text evidence="4">The sequence shown here is derived from an EMBL/GenBank/DDBJ whole genome shotgun (WGS) entry which is preliminary data.</text>
</comment>
<accession>A0ABU3Q2S0</accession>
<dbReference type="EMBL" id="JAVUPU010000001">
    <property type="protein sequence ID" value="MDT9597683.1"/>
    <property type="molecule type" value="Genomic_DNA"/>
</dbReference>
<dbReference type="PANTHER" id="PTHR35089">
    <property type="entry name" value="CHAPERONE PROTEIN SKP"/>
    <property type="match status" value="1"/>
</dbReference>
<proteinExistence type="inferred from homology"/>
<evidence type="ECO:0000256" key="1">
    <source>
        <dbReference type="ARBA" id="ARBA00009091"/>
    </source>
</evidence>
<dbReference type="Proteomes" id="UP001259572">
    <property type="component" value="Unassembled WGS sequence"/>
</dbReference>
<dbReference type="InterPro" id="IPR005632">
    <property type="entry name" value="Chaperone_Skp"/>
</dbReference>
<dbReference type="PANTHER" id="PTHR35089:SF1">
    <property type="entry name" value="CHAPERONE PROTEIN SKP"/>
    <property type="match status" value="1"/>
</dbReference>
<reference evidence="4 5" key="1">
    <citation type="submission" date="2023-05" db="EMBL/GenBank/DDBJ databases">
        <authorList>
            <person name="Guo Y."/>
        </authorList>
    </citation>
    <scope>NUCLEOTIDE SEQUENCE [LARGE SCALE GENOMIC DNA]</scope>
    <source>
        <strain evidence="4 5">GR2756</strain>
    </source>
</reference>
<evidence type="ECO:0000313" key="4">
    <source>
        <dbReference type="EMBL" id="MDT9597683.1"/>
    </source>
</evidence>
<protein>
    <submittedName>
        <fullName evidence="4">OmpH family outer membrane protein</fullName>
    </submittedName>
</protein>
<dbReference type="Pfam" id="PF03938">
    <property type="entry name" value="OmpH"/>
    <property type="match status" value="1"/>
</dbReference>
<evidence type="ECO:0000313" key="5">
    <source>
        <dbReference type="Proteomes" id="UP001259572"/>
    </source>
</evidence>
<evidence type="ECO:0000256" key="2">
    <source>
        <dbReference type="ARBA" id="ARBA00022729"/>
    </source>
</evidence>
<dbReference type="Gene3D" id="3.30.910.20">
    <property type="entry name" value="Skp domain"/>
    <property type="match status" value="1"/>
</dbReference>